<dbReference type="Proteomes" id="UP001623349">
    <property type="component" value="Unassembled WGS sequence"/>
</dbReference>
<feature type="domain" description="AP-5 complex subunit zeta-1 C-terminal TPR" evidence="3">
    <location>
        <begin position="642"/>
        <end position="840"/>
    </location>
</feature>
<reference evidence="4 5" key="1">
    <citation type="submission" date="2024-08" db="EMBL/GenBank/DDBJ databases">
        <title>The draft genome of Apodemus speciosus.</title>
        <authorList>
            <person name="Nabeshima K."/>
            <person name="Suzuki S."/>
            <person name="Onuma M."/>
        </authorList>
    </citation>
    <scope>NUCLEOTIDE SEQUENCE [LARGE SCALE GENOMIC DNA]</scope>
    <source>
        <strain evidence="4">IB14-021</strain>
    </source>
</reference>
<feature type="domain" description="AP-5 complex subunit zeta-1 C-terminal TPR" evidence="3">
    <location>
        <begin position="453"/>
        <end position="607"/>
    </location>
</feature>
<dbReference type="InterPro" id="IPR056857">
    <property type="entry name" value="TPR_AP5Z1_N"/>
</dbReference>
<comment type="caution">
    <text evidence="4">The sequence shown here is derived from an EMBL/GenBank/DDBJ whole genome shotgun (WGS) entry which is preliminary data.</text>
</comment>
<dbReference type="Pfam" id="PF14764">
    <property type="entry name" value="SPG48"/>
    <property type="match status" value="1"/>
</dbReference>
<dbReference type="EMBL" id="BAAFST010000005">
    <property type="protein sequence ID" value="GAB1290417.1"/>
    <property type="molecule type" value="Genomic_DNA"/>
</dbReference>
<gene>
    <name evidence="4" type="ORF">APTSU1_000564700</name>
</gene>
<feature type="domain" description="AP-5 complex subunit zeta-1 ARM repeats" evidence="1">
    <location>
        <begin position="323"/>
        <end position="441"/>
    </location>
</feature>
<dbReference type="Pfam" id="PF25154">
    <property type="entry name" value="TPR_AP5Z1_C"/>
    <property type="match status" value="2"/>
</dbReference>
<dbReference type="InterPro" id="IPR055450">
    <property type="entry name" value="AP5Z1_ARM"/>
</dbReference>
<organism evidence="4 5">
    <name type="scientific">Apodemus speciosus</name>
    <name type="common">Large Japanese field mouse</name>
    <dbReference type="NCBI Taxonomy" id="105296"/>
    <lineage>
        <taxon>Eukaryota</taxon>
        <taxon>Metazoa</taxon>
        <taxon>Chordata</taxon>
        <taxon>Craniata</taxon>
        <taxon>Vertebrata</taxon>
        <taxon>Euteleostomi</taxon>
        <taxon>Mammalia</taxon>
        <taxon>Eutheria</taxon>
        <taxon>Euarchontoglires</taxon>
        <taxon>Glires</taxon>
        <taxon>Rodentia</taxon>
        <taxon>Myomorpha</taxon>
        <taxon>Muroidea</taxon>
        <taxon>Muridae</taxon>
        <taxon>Murinae</taxon>
        <taxon>Apodemus</taxon>
    </lineage>
</organism>
<sequence length="850" mass="93577">MYSAGAESLLHQAREIQDEELQRFCSRVTQLLQEAPGPATTDALQRLFLIVSATKYPRRLEKMCVDLLQTTLCLPTSPEQLQVLCAAILREMSPFNDLALSCDHTPNPRQLSLVASVLLAQGDRKGELCHVSRCLFKILENRQPEGPSARPLLPILSKVTGLAPGLLTEDQTNLLSKRLVDWLRYASIQQGLPYSGGFFSTPRTRQPGPITEVDGAVASDFFTVLSTGQHFTEDQWANMQAFSMLRKWLLHNGPEDPGSPDAAAHGDDRSELEGSTLSVLSAASTASRLLPPRERLREVAFEYCQRLLEQSNRRALRKGDSDLQKACQVEAVLVLDVICRQDPSCLYRTLSCLKALHRRLGEDPGGERALVPLAQFFLNHGEAAAVDAEAVYRQLLGSLPSERFHSPALAFELTHFCTQNLALSDSHFLSLLRLSFPSLFKFLAWNSPPLTAEFVVLLPALVDAGTAVEMLHALLDLPCLTAALDLQLRSTQTPSERLLWDVSLRIPSCLEAFQDPQFQGLFRYLLRTKASGSTERLTPLHQVLKPMASCARVTQCAEAVPVLLQAFFSAVTQTADGALINQLALLLLERSDSLYPVPQYEARVHSLDSGSHVPSGVKGSLGVRVGWGRACPENTASQGSRSPHRVLSSQFLALCKLKPSLVVELSRELLEFVGSVSGIRSRASMFTCVVWAIGEYLSVTCDKRCTVEQINKFFEALEALLFEVTQSRLSADLPCCPPEVVTVLMTTLTKLASRSQDLIPRVSLFLSKLRTLAQNPATSSVHSEEDAESIRTRAAELLTLLKMPSVAQFVFTPPAGVCQPRYHRDTNVALPLALRTVSRLVEKEASLLPA</sequence>
<dbReference type="PANTHER" id="PTHR46488">
    <property type="entry name" value="AP-5 COMPLEX SUBUNIT ZETA-1"/>
    <property type="match status" value="1"/>
</dbReference>
<dbReference type="Gene3D" id="1.25.10.10">
    <property type="entry name" value="Leucine-rich Repeat Variant"/>
    <property type="match status" value="1"/>
</dbReference>
<dbReference type="Pfam" id="PF25153">
    <property type="entry name" value="TPR_AP5Z1"/>
    <property type="match status" value="1"/>
</dbReference>
<name>A0ABQ0ETP6_APOSI</name>
<evidence type="ECO:0000313" key="5">
    <source>
        <dbReference type="Proteomes" id="UP001623349"/>
    </source>
</evidence>
<dbReference type="SUPFAM" id="SSF48371">
    <property type="entry name" value="ARM repeat"/>
    <property type="match status" value="1"/>
</dbReference>
<evidence type="ECO:0000313" key="4">
    <source>
        <dbReference type="EMBL" id="GAB1290417.1"/>
    </source>
</evidence>
<dbReference type="InterPro" id="IPR016024">
    <property type="entry name" value="ARM-type_fold"/>
</dbReference>
<keyword evidence="5" id="KW-1185">Reference proteome</keyword>
<evidence type="ECO:0000259" key="3">
    <source>
        <dbReference type="Pfam" id="PF25154"/>
    </source>
</evidence>
<evidence type="ECO:0000259" key="1">
    <source>
        <dbReference type="Pfam" id="PF14764"/>
    </source>
</evidence>
<accession>A0ABQ0ETP6</accession>
<protein>
    <submittedName>
        <fullName evidence="4">AP-5 complex subunit zeta-1</fullName>
    </submittedName>
</protein>
<evidence type="ECO:0000259" key="2">
    <source>
        <dbReference type="Pfam" id="PF25153"/>
    </source>
</evidence>
<dbReference type="PANTHER" id="PTHR46488:SF1">
    <property type="entry name" value="AP-5 COMPLEX SUBUNIT ZETA-1"/>
    <property type="match status" value="1"/>
</dbReference>
<dbReference type="InterPro" id="IPR056856">
    <property type="entry name" value="TPR_AP5Z1_C"/>
</dbReference>
<dbReference type="InterPro" id="IPR028222">
    <property type="entry name" value="AP5Z1"/>
</dbReference>
<dbReference type="InterPro" id="IPR011989">
    <property type="entry name" value="ARM-like"/>
</dbReference>
<proteinExistence type="predicted"/>
<feature type="domain" description="AP-5 complex subunit zeta-1 N-terminal TPR" evidence="2">
    <location>
        <begin position="1"/>
        <end position="282"/>
    </location>
</feature>